<dbReference type="eggNOG" id="COG0438">
    <property type="taxonomic scope" value="Bacteria"/>
</dbReference>
<dbReference type="GO" id="GO:0009103">
    <property type="term" value="P:lipopolysaccharide biosynthetic process"/>
    <property type="evidence" value="ECO:0007669"/>
    <property type="project" value="TreeGrafter"/>
</dbReference>
<dbReference type="OrthoDB" id="9767517at2"/>
<dbReference type="HOGENOM" id="CLU_009583_27_0_7"/>
<dbReference type="InterPro" id="IPR001296">
    <property type="entry name" value="Glyco_trans_1"/>
</dbReference>
<dbReference type="CDD" id="cd03809">
    <property type="entry name" value="GT4_MtfB-like"/>
    <property type="match status" value="1"/>
</dbReference>
<dbReference type="SUPFAM" id="SSF53756">
    <property type="entry name" value="UDP-Glycosyltransferase/glycogen phosphorylase"/>
    <property type="match status" value="1"/>
</dbReference>
<protein>
    <submittedName>
        <fullName evidence="4">Glycosyl transferase group 1</fullName>
    </submittedName>
</protein>
<dbReference type="PANTHER" id="PTHR46401">
    <property type="entry name" value="GLYCOSYLTRANSFERASE WBBK-RELATED"/>
    <property type="match status" value="1"/>
</dbReference>
<dbReference type="GO" id="GO:0016757">
    <property type="term" value="F:glycosyltransferase activity"/>
    <property type="evidence" value="ECO:0007669"/>
    <property type="project" value="InterPro"/>
</dbReference>
<feature type="domain" description="Glycosyl transferase family 1" evidence="2">
    <location>
        <begin position="175"/>
        <end position="320"/>
    </location>
</feature>
<feature type="domain" description="Glycosyltransferase subfamily 4-like N-terminal" evidence="3">
    <location>
        <begin position="15"/>
        <end position="161"/>
    </location>
</feature>
<evidence type="ECO:0000313" key="4">
    <source>
        <dbReference type="EMBL" id="ACT18633.1"/>
    </source>
</evidence>
<proteinExistence type="predicted"/>
<sequence length="354" mass="40139">MIVIDGIIFSLQQQGGVSVYIREFYNRCIDTGIDTRLLLFEQKLISRLSVCPHTTNTIKLRYLRFAERYRRCITPTDTKLFHSSYYRLPQSNKTPSVITVYDFTYEYFSSGIRRWVHSSQKFKAIREATAVICISENTKKDLLRLMPAVSQEKIRVIHLGASDSFFPLEKAFSIKKTFVLFVGSRFGYKNFAAVVCACGLLPDIELVCVGGGGFTESELLLLEKSIPGRYRHEGIVNDNRLNYLYNIAACLVYPSSYEGFGIPVLEAMRAGCPVVALNLSSIPEVAGNAAILLEAAEPELLAKAIEQVTDQNFRQEIRQKGFLQSSRFSWDHTFDQTIKVYEDVLGYTLPRNIV</sequence>
<accession>C6E0K9</accession>
<dbReference type="EMBL" id="CP001661">
    <property type="protein sequence ID" value="ACT18633.1"/>
    <property type="molecule type" value="Genomic_DNA"/>
</dbReference>
<dbReference type="Pfam" id="PF13439">
    <property type="entry name" value="Glyco_transf_4"/>
    <property type="match status" value="1"/>
</dbReference>
<dbReference type="PANTHER" id="PTHR46401:SF2">
    <property type="entry name" value="GLYCOSYLTRANSFERASE WBBK-RELATED"/>
    <property type="match status" value="1"/>
</dbReference>
<evidence type="ECO:0000256" key="1">
    <source>
        <dbReference type="ARBA" id="ARBA00022679"/>
    </source>
</evidence>
<dbReference type="InterPro" id="IPR028098">
    <property type="entry name" value="Glyco_trans_4-like_N"/>
</dbReference>
<dbReference type="Pfam" id="PF00534">
    <property type="entry name" value="Glycos_transf_1"/>
    <property type="match status" value="1"/>
</dbReference>
<evidence type="ECO:0000259" key="3">
    <source>
        <dbReference type="Pfam" id="PF13439"/>
    </source>
</evidence>
<reference evidence="4" key="1">
    <citation type="submission" date="2009-07" db="EMBL/GenBank/DDBJ databases">
        <title>Complete sequence of Geobacter sp. M21.</title>
        <authorList>
            <consortium name="US DOE Joint Genome Institute"/>
            <person name="Lucas S."/>
            <person name="Copeland A."/>
            <person name="Lapidus A."/>
            <person name="Glavina del Rio T."/>
            <person name="Dalin E."/>
            <person name="Tice H."/>
            <person name="Bruce D."/>
            <person name="Goodwin L."/>
            <person name="Pitluck S."/>
            <person name="Saunders E."/>
            <person name="Brettin T."/>
            <person name="Detter J.C."/>
            <person name="Han C."/>
            <person name="Larimer F."/>
            <person name="Land M."/>
            <person name="Hauser L."/>
            <person name="Kyrpides N."/>
            <person name="Ovchinnikova G."/>
            <person name="Lovley D."/>
        </authorList>
    </citation>
    <scope>NUCLEOTIDE SEQUENCE [LARGE SCALE GENOMIC DNA]</scope>
    <source>
        <strain evidence="4">M21</strain>
    </source>
</reference>
<dbReference type="KEGG" id="gem:GM21_2593"/>
<evidence type="ECO:0000259" key="2">
    <source>
        <dbReference type="Pfam" id="PF00534"/>
    </source>
</evidence>
<organism evidence="4">
    <name type="scientific">Geobacter sp. (strain M21)</name>
    <dbReference type="NCBI Taxonomy" id="443144"/>
    <lineage>
        <taxon>Bacteria</taxon>
        <taxon>Pseudomonadati</taxon>
        <taxon>Thermodesulfobacteriota</taxon>
        <taxon>Desulfuromonadia</taxon>
        <taxon>Geobacterales</taxon>
        <taxon>Geobacteraceae</taxon>
        <taxon>Geobacter</taxon>
    </lineage>
</organism>
<keyword evidence="1 4" id="KW-0808">Transferase</keyword>
<dbReference type="Gene3D" id="3.40.50.2000">
    <property type="entry name" value="Glycogen Phosphorylase B"/>
    <property type="match status" value="2"/>
</dbReference>
<gene>
    <name evidence="4" type="ordered locus">GM21_2593</name>
</gene>
<dbReference type="CAZy" id="GT4">
    <property type="family name" value="Glycosyltransferase Family 4"/>
</dbReference>
<dbReference type="AlphaFoldDB" id="C6E0K9"/>
<dbReference type="STRING" id="443144.GM21_2593"/>
<name>C6E0K9_GEOSM</name>